<dbReference type="AlphaFoldDB" id="A0A940DF33"/>
<reference evidence="2" key="2">
    <citation type="journal article" date="2021" name="PeerJ">
        <title>Extensive microbial diversity within the chicken gut microbiome revealed by metagenomics and culture.</title>
        <authorList>
            <person name="Gilroy R."/>
            <person name="Ravi A."/>
            <person name="Getino M."/>
            <person name="Pursley I."/>
            <person name="Horton D.L."/>
            <person name="Alikhan N.F."/>
            <person name="Baker D."/>
            <person name="Gharbi K."/>
            <person name="Hall N."/>
            <person name="Watson M."/>
            <person name="Adriaenssens E.M."/>
            <person name="Foster-Nyarko E."/>
            <person name="Jarju S."/>
            <person name="Secka A."/>
            <person name="Antonio M."/>
            <person name="Oren A."/>
            <person name="Chaudhuri R.R."/>
            <person name="La Ragione R."/>
            <person name="Hildebrand F."/>
            <person name="Pallen M.J."/>
        </authorList>
    </citation>
    <scope>NUCLEOTIDE SEQUENCE</scope>
    <source>
        <strain evidence="2">B1-16210</strain>
    </source>
</reference>
<keyword evidence="1" id="KW-0732">Signal</keyword>
<proteinExistence type="predicted"/>
<protein>
    <submittedName>
        <fullName evidence="2">Uncharacterized protein</fullName>
    </submittedName>
</protein>
<reference evidence="2" key="1">
    <citation type="submission" date="2020-10" db="EMBL/GenBank/DDBJ databases">
        <authorList>
            <person name="Gilroy R."/>
        </authorList>
    </citation>
    <scope>NUCLEOTIDE SEQUENCE</scope>
    <source>
        <strain evidence="2">B1-16210</strain>
    </source>
</reference>
<dbReference type="Proteomes" id="UP000721442">
    <property type="component" value="Unassembled WGS sequence"/>
</dbReference>
<accession>A0A940DF33</accession>
<sequence>MRVKLLIFVGLLMCVGTANAATDAFDFSNFAITESGNADLTSADVTLNPGAEPITVNNFDIAGIMLGMPFDDVQTLFFKAKGLYAPRAKDSIVYSIQKEWKYNLDYECRQQGIVVPAELEQCVNTLARDRGLLYAAELHLERENTGETIVVYFTSNADDNVVWRVLYNNDVNEIEGDHEKFSDQREKKILTFWQGVLDKYGAPNSGTDKWISTNNAYDPMMTAYYGSLDLVDMGRYTSDIAKNIQAARENFRAKPYAF</sequence>
<gene>
    <name evidence="2" type="ORF">IAC77_03660</name>
</gene>
<dbReference type="EMBL" id="JADINE010000045">
    <property type="protein sequence ID" value="MBO8407525.1"/>
    <property type="molecule type" value="Genomic_DNA"/>
</dbReference>
<evidence type="ECO:0000313" key="2">
    <source>
        <dbReference type="EMBL" id="MBO8407525.1"/>
    </source>
</evidence>
<evidence type="ECO:0000256" key="1">
    <source>
        <dbReference type="SAM" id="SignalP"/>
    </source>
</evidence>
<comment type="caution">
    <text evidence="2">The sequence shown here is derived from an EMBL/GenBank/DDBJ whole genome shotgun (WGS) entry which is preliminary data.</text>
</comment>
<evidence type="ECO:0000313" key="3">
    <source>
        <dbReference type="Proteomes" id="UP000721442"/>
    </source>
</evidence>
<organism evidence="2 3">
    <name type="scientific">Candidatus Enterousia excrementavium</name>
    <dbReference type="NCBI Taxonomy" id="2840789"/>
    <lineage>
        <taxon>Bacteria</taxon>
        <taxon>Pseudomonadati</taxon>
        <taxon>Pseudomonadota</taxon>
        <taxon>Alphaproteobacteria</taxon>
        <taxon>Candidatus Enterousia</taxon>
    </lineage>
</organism>
<feature type="chain" id="PRO_5037073176" evidence="1">
    <location>
        <begin position="21"/>
        <end position="258"/>
    </location>
</feature>
<name>A0A940DF33_9PROT</name>
<feature type="signal peptide" evidence="1">
    <location>
        <begin position="1"/>
        <end position="20"/>
    </location>
</feature>